<dbReference type="InterPro" id="IPR050556">
    <property type="entry name" value="Type_II_TA_system_RNase"/>
</dbReference>
<dbReference type="HAMAP" id="MF_00265">
    <property type="entry name" value="VapC_Nob1"/>
    <property type="match status" value="1"/>
</dbReference>
<dbReference type="EC" id="3.1.-.-" evidence="8"/>
<keyword evidence="5 8" id="KW-0378">Hydrolase</keyword>
<gene>
    <name evidence="8" type="primary">vapC</name>
    <name evidence="10" type="ORF">DY023_12740</name>
</gene>
<dbReference type="RefSeq" id="WP_116242713.1">
    <property type="nucleotide sequence ID" value="NZ_QUAB01000045.1"/>
</dbReference>
<dbReference type="AlphaFoldDB" id="A0A371NT56"/>
<evidence type="ECO:0000256" key="4">
    <source>
        <dbReference type="ARBA" id="ARBA00022723"/>
    </source>
</evidence>
<evidence type="ECO:0000313" key="10">
    <source>
        <dbReference type="EMBL" id="REJ04775.1"/>
    </source>
</evidence>
<evidence type="ECO:0000313" key="11">
    <source>
        <dbReference type="Proteomes" id="UP000262172"/>
    </source>
</evidence>
<keyword evidence="11" id="KW-1185">Reference proteome</keyword>
<dbReference type="Gene3D" id="3.40.50.1010">
    <property type="entry name" value="5'-nuclease"/>
    <property type="match status" value="1"/>
</dbReference>
<evidence type="ECO:0000256" key="6">
    <source>
        <dbReference type="ARBA" id="ARBA00022842"/>
    </source>
</evidence>
<dbReference type="Pfam" id="PF01850">
    <property type="entry name" value="PIN"/>
    <property type="match status" value="1"/>
</dbReference>
<dbReference type="PANTHER" id="PTHR33653:SF1">
    <property type="entry name" value="RIBONUCLEASE VAPC2"/>
    <property type="match status" value="1"/>
</dbReference>
<dbReference type="OrthoDB" id="5114173at2"/>
<dbReference type="GO" id="GO:0090729">
    <property type="term" value="F:toxin activity"/>
    <property type="evidence" value="ECO:0007669"/>
    <property type="project" value="UniProtKB-KW"/>
</dbReference>
<dbReference type="PANTHER" id="PTHR33653">
    <property type="entry name" value="RIBONUCLEASE VAPC2"/>
    <property type="match status" value="1"/>
</dbReference>
<evidence type="ECO:0000256" key="5">
    <source>
        <dbReference type="ARBA" id="ARBA00022801"/>
    </source>
</evidence>
<evidence type="ECO:0000256" key="1">
    <source>
        <dbReference type="ARBA" id="ARBA00001946"/>
    </source>
</evidence>
<name>A0A371NT56_9MICO</name>
<organism evidence="10 11">
    <name type="scientific">Microbacterium bovistercoris</name>
    <dbReference type="NCBI Taxonomy" id="2293570"/>
    <lineage>
        <taxon>Bacteria</taxon>
        <taxon>Bacillati</taxon>
        <taxon>Actinomycetota</taxon>
        <taxon>Actinomycetes</taxon>
        <taxon>Micrococcales</taxon>
        <taxon>Microbacteriaceae</taxon>
        <taxon>Microbacterium</taxon>
    </lineage>
</organism>
<dbReference type="InterPro" id="IPR022907">
    <property type="entry name" value="VapC_family"/>
</dbReference>
<sequence>MIDTSALIGVIPDDVISSVDDFAASYVVRAELLRGQRRWERDPAMQQRAGVRAQLVSAFDDLGTFWRPFGVAESEAYSRLAAASEAAVRSMDAFIAAHAIAAGVPLLTADRGFTRFDDLDIRYV</sequence>
<dbReference type="EMBL" id="QUAB01000045">
    <property type="protein sequence ID" value="REJ04775.1"/>
    <property type="molecule type" value="Genomic_DNA"/>
</dbReference>
<protein>
    <recommendedName>
        <fullName evidence="8">Ribonuclease VapC</fullName>
        <shortName evidence="8">RNase VapC</shortName>
        <ecNumber evidence="8">3.1.-.-</ecNumber>
    </recommendedName>
    <alternativeName>
        <fullName evidence="8">Toxin VapC</fullName>
    </alternativeName>
</protein>
<keyword evidence="4 8" id="KW-0479">Metal-binding</keyword>
<keyword evidence="3 8" id="KW-0540">Nuclease</keyword>
<feature type="domain" description="PIN" evidence="9">
    <location>
        <begin position="2"/>
        <end position="118"/>
    </location>
</feature>
<dbReference type="GO" id="GO:0000287">
    <property type="term" value="F:magnesium ion binding"/>
    <property type="evidence" value="ECO:0007669"/>
    <property type="project" value="UniProtKB-UniRule"/>
</dbReference>
<dbReference type="InterPro" id="IPR029060">
    <property type="entry name" value="PIN-like_dom_sf"/>
</dbReference>
<dbReference type="SUPFAM" id="SSF88723">
    <property type="entry name" value="PIN domain-like"/>
    <property type="match status" value="1"/>
</dbReference>
<evidence type="ECO:0000256" key="3">
    <source>
        <dbReference type="ARBA" id="ARBA00022722"/>
    </source>
</evidence>
<evidence type="ECO:0000256" key="2">
    <source>
        <dbReference type="ARBA" id="ARBA00022649"/>
    </source>
</evidence>
<keyword evidence="6 8" id="KW-0460">Magnesium</keyword>
<dbReference type="Proteomes" id="UP000262172">
    <property type="component" value="Unassembled WGS sequence"/>
</dbReference>
<feature type="binding site" evidence="8">
    <location>
        <position position="92"/>
    </location>
    <ligand>
        <name>Mg(2+)</name>
        <dbReference type="ChEBI" id="CHEBI:18420"/>
    </ligand>
</feature>
<comment type="function">
    <text evidence="8">Toxic component of a toxin-antitoxin (TA) system. An RNase.</text>
</comment>
<keyword evidence="2 8" id="KW-1277">Toxin-antitoxin system</keyword>
<dbReference type="GO" id="GO:0016787">
    <property type="term" value="F:hydrolase activity"/>
    <property type="evidence" value="ECO:0007669"/>
    <property type="project" value="UniProtKB-KW"/>
</dbReference>
<evidence type="ECO:0000259" key="9">
    <source>
        <dbReference type="Pfam" id="PF01850"/>
    </source>
</evidence>
<proteinExistence type="inferred from homology"/>
<comment type="cofactor">
    <cofactor evidence="1 8">
        <name>Mg(2+)</name>
        <dbReference type="ChEBI" id="CHEBI:18420"/>
    </cofactor>
</comment>
<comment type="caution">
    <text evidence="10">The sequence shown here is derived from an EMBL/GenBank/DDBJ whole genome shotgun (WGS) entry which is preliminary data.</text>
</comment>
<accession>A0A371NT56</accession>
<keyword evidence="8" id="KW-0800">Toxin</keyword>
<evidence type="ECO:0000256" key="8">
    <source>
        <dbReference type="HAMAP-Rule" id="MF_00265"/>
    </source>
</evidence>
<evidence type="ECO:0000256" key="7">
    <source>
        <dbReference type="ARBA" id="ARBA00038093"/>
    </source>
</evidence>
<comment type="similarity">
    <text evidence="7 8">Belongs to the PINc/VapC protein family.</text>
</comment>
<feature type="binding site" evidence="8">
    <location>
        <position position="3"/>
    </location>
    <ligand>
        <name>Mg(2+)</name>
        <dbReference type="ChEBI" id="CHEBI:18420"/>
    </ligand>
</feature>
<reference evidence="10 11" key="1">
    <citation type="submission" date="2018-08" db="EMBL/GenBank/DDBJ databases">
        <title>Isolation, diversity and antifungal activity of Actinobacteria from cow dung.</title>
        <authorList>
            <person name="Ling L."/>
        </authorList>
    </citation>
    <scope>NUCLEOTIDE SEQUENCE [LARGE SCALE GENOMIC DNA]</scope>
    <source>
        <strain evidence="10 11">NEAU-LLE</strain>
    </source>
</reference>
<dbReference type="InterPro" id="IPR002716">
    <property type="entry name" value="PIN_dom"/>
</dbReference>
<dbReference type="GO" id="GO:0004540">
    <property type="term" value="F:RNA nuclease activity"/>
    <property type="evidence" value="ECO:0007669"/>
    <property type="project" value="InterPro"/>
</dbReference>